<gene>
    <name evidence="3" type="ORF">AAV99_00105</name>
</gene>
<keyword evidence="1" id="KW-0378">Hydrolase</keyword>
<dbReference type="Pfam" id="PF07470">
    <property type="entry name" value="Glyco_hydro_88"/>
    <property type="match status" value="1"/>
</dbReference>
<feature type="signal peptide" evidence="2">
    <location>
        <begin position="1"/>
        <end position="27"/>
    </location>
</feature>
<dbReference type="InterPro" id="IPR010905">
    <property type="entry name" value="Glyco_hydro_88"/>
</dbReference>
<evidence type="ECO:0000256" key="1">
    <source>
        <dbReference type="ARBA" id="ARBA00022801"/>
    </source>
</evidence>
<dbReference type="GO" id="GO:0016787">
    <property type="term" value="F:hydrolase activity"/>
    <property type="evidence" value="ECO:0007669"/>
    <property type="project" value="UniProtKB-KW"/>
</dbReference>
<dbReference type="OrthoDB" id="258246at2"/>
<dbReference type="PROSITE" id="PS51257">
    <property type="entry name" value="PROKAR_LIPOPROTEIN"/>
    <property type="match status" value="1"/>
</dbReference>
<dbReference type="EMBL" id="LBHU01000001">
    <property type="protein sequence ID" value="KLI64128.1"/>
    <property type="molecule type" value="Genomic_DNA"/>
</dbReference>
<evidence type="ECO:0000313" key="4">
    <source>
        <dbReference type="Proteomes" id="UP000053455"/>
    </source>
</evidence>
<name>A0A0H0XND5_9SPHN</name>
<evidence type="ECO:0008006" key="5">
    <source>
        <dbReference type="Google" id="ProtNLM"/>
    </source>
</evidence>
<feature type="chain" id="PRO_5002588857" description="Glycosyl hydrolase family 88" evidence="2">
    <location>
        <begin position="28"/>
        <end position="395"/>
    </location>
</feature>
<dbReference type="SUPFAM" id="SSF48208">
    <property type="entry name" value="Six-hairpin glycosidases"/>
    <property type="match status" value="1"/>
</dbReference>
<dbReference type="STRING" id="874156.GCA_001021555_01270"/>
<protein>
    <recommendedName>
        <fullName evidence="5">Glycosyl hydrolase family 88</fullName>
    </recommendedName>
</protein>
<reference evidence="3 4" key="1">
    <citation type="submission" date="2015-04" db="EMBL/GenBank/DDBJ databases">
        <title>The draft genome sequence of Erythrobacter marinus HWDM-33.</title>
        <authorList>
            <person name="Zhuang L."/>
            <person name="Liu Y."/>
            <person name="Shao Z."/>
        </authorList>
    </citation>
    <scope>NUCLEOTIDE SEQUENCE [LARGE SCALE GENOMIC DNA]</scope>
    <source>
        <strain evidence="3 4">HWDM-33</strain>
    </source>
</reference>
<dbReference type="InterPro" id="IPR008928">
    <property type="entry name" value="6-hairpin_glycosidase_sf"/>
</dbReference>
<evidence type="ECO:0000313" key="3">
    <source>
        <dbReference type="EMBL" id="KLI64128.1"/>
    </source>
</evidence>
<dbReference type="InterPro" id="IPR012341">
    <property type="entry name" value="6hp_glycosidase-like_sf"/>
</dbReference>
<evidence type="ECO:0000256" key="2">
    <source>
        <dbReference type="SAM" id="SignalP"/>
    </source>
</evidence>
<dbReference type="AlphaFoldDB" id="A0A0H0XND5"/>
<dbReference type="Gene3D" id="1.50.10.10">
    <property type="match status" value="1"/>
</dbReference>
<dbReference type="InterPro" id="IPR052043">
    <property type="entry name" value="PolySaccharide_Degr_Enz"/>
</dbReference>
<proteinExistence type="predicted"/>
<dbReference type="PANTHER" id="PTHR33886:SF8">
    <property type="entry name" value="UNSATURATED RHAMNOGALACTURONAN HYDROLASE (EUROFUNG)"/>
    <property type="match status" value="1"/>
</dbReference>
<dbReference type="PANTHER" id="PTHR33886">
    <property type="entry name" value="UNSATURATED RHAMNOGALACTURONAN HYDROLASE (EUROFUNG)"/>
    <property type="match status" value="1"/>
</dbReference>
<keyword evidence="2" id="KW-0732">Signal</keyword>
<dbReference type="PATRIC" id="fig|874156.12.peg.21"/>
<sequence>MMSKMRNPLSAAGLVLAPMAMLLSSCATVPVPATQNVMAEQHTRAEIREVANRAANWQLANLDNLEETIRYISRETPNKRGWVMGTFFLGLADYAQRTDQPLYLQSLTRIADDQDWRLGDRLYHADDHLIGQVYFALDRAGVASADLAPTQATLDAILADRPTNQMMHPDVESDPGCARRWCWSDALFMAPATWWDAASTLNNAAYADFAHEEFVVATDLLFDQEVGLYYRDSRFFDRRGADGEKLFWSRGNGWVYGGLVNILQVMDVNDPRRDYYISLFRRMSDSLVAIQTDEGMWRASLLATSETPPETSGTGFFTYGLAWGLNEGVLVGDRYETAANAGWDALVANVDADGRLGYVQQVGDQPEGVQPDDTQLYGVGAFLLAAGQIERLRTR</sequence>
<dbReference type="Proteomes" id="UP000053455">
    <property type="component" value="Unassembled WGS sequence"/>
</dbReference>
<comment type="caution">
    <text evidence="3">The sequence shown here is derived from an EMBL/GenBank/DDBJ whole genome shotgun (WGS) entry which is preliminary data.</text>
</comment>
<keyword evidence="4" id="KW-1185">Reference proteome</keyword>
<accession>A0A0H0XND5</accession>
<dbReference type="GO" id="GO:0005975">
    <property type="term" value="P:carbohydrate metabolic process"/>
    <property type="evidence" value="ECO:0007669"/>
    <property type="project" value="InterPro"/>
</dbReference>
<organism evidence="3 4">
    <name type="scientific">Aurantiacibacter marinus</name>
    <dbReference type="NCBI Taxonomy" id="874156"/>
    <lineage>
        <taxon>Bacteria</taxon>
        <taxon>Pseudomonadati</taxon>
        <taxon>Pseudomonadota</taxon>
        <taxon>Alphaproteobacteria</taxon>
        <taxon>Sphingomonadales</taxon>
        <taxon>Erythrobacteraceae</taxon>
        <taxon>Aurantiacibacter</taxon>
    </lineage>
</organism>